<dbReference type="EMBL" id="LSSK01001026">
    <property type="protein sequence ID" value="OMH80965.1"/>
    <property type="molecule type" value="Genomic_DNA"/>
</dbReference>
<feature type="chain" id="PRO_5012571093" description="Zonadhesin" evidence="2">
    <location>
        <begin position="27"/>
        <end position="1151"/>
    </location>
</feature>
<feature type="region of interest" description="Disordered" evidence="1">
    <location>
        <begin position="630"/>
        <end position="654"/>
    </location>
</feature>
<protein>
    <recommendedName>
        <fullName evidence="5">Zonadhesin</fullName>
    </recommendedName>
</protein>
<evidence type="ECO:0000256" key="1">
    <source>
        <dbReference type="SAM" id="MobiDB-lite"/>
    </source>
</evidence>
<feature type="region of interest" description="Disordered" evidence="1">
    <location>
        <begin position="685"/>
        <end position="723"/>
    </location>
</feature>
<reference evidence="4" key="1">
    <citation type="submission" date="2017-01" db="EMBL/GenBank/DDBJ databases">
        <authorList>
            <person name="Wang Y."/>
            <person name="White M."/>
            <person name="Kvist S."/>
            <person name="Moncalvo J.-M."/>
        </authorList>
    </citation>
    <scope>NUCLEOTIDE SEQUENCE [LARGE SCALE GENOMIC DNA]</scope>
    <source>
        <strain evidence="4">COL-18-3</strain>
    </source>
</reference>
<dbReference type="AlphaFoldDB" id="A0A1R1PIX6"/>
<keyword evidence="2" id="KW-0732">Signal</keyword>
<proteinExistence type="predicted"/>
<feature type="region of interest" description="Disordered" evidence="1">
    <location>
        <begin position="164"/>
        <end position="188"/>
    </location>
</feature>
<feature type="compositionally biased region" description="Low complexity" evidence="1">
    <location>
        <begin position="1064"/>
        <end position="1074"/>
    </location>
</feature>
<name>A0A1R1PIX6_ZANCU</name>
<feature type="region of interest" description="Disordered" evidence="1">
    <location>
        <begin position="1062"/>
        <end position="1095"/>
    </location>
</feature>
<accession>A0A1R1PIX6</accession>
<evidence type="ECO:0000313" key="4">
    <source>
        <dbReference type="Proteomes" id="UP000188320"/>
    </source>
</evidence>
<feature type="compositionally biased region" description="Polar residues" evidence="1">
    <location>
        <begin position="639"/>
        <end position="654"/>
    </location>
</feature>
<comment type="caution">
    <text evidence="3">The sequence shown here is derived from an EMBL/GenBank/DDBJ whole genome shotgun (WGS) entry which is preliminary data.</text>
</comment>
<sequence length="1151" mass="122684">MAIFNSACKKVVFAQLALWLILSTNAAPINFDNGASTTSPMSDDKFDSVLKSNTNTNTSTSMSTSIITSTYTSINVGHTVGVSAVNGITANPSKNNSKNVDNVKRTKIARSTKVKLETAISIATATETQTAIKVVVVHPSIVGVNTATASVNQRKYQKERLLKAQQEQEQQQKQSTVSVPPTVPTLSETESISGAVREIFSSINTNDPTFQLTKVKFYNYVQPQDFIPSYSSIFTNPVVSPSIPPKNEISDETTTINSIDNVTDLGIVDKANSKVRDISDNSISTPVLLENLNPTTTTNLPHLNVRKMAPETFNTNDLLFRATKVEFKTDVPMEQFLDQSLRDKVQKLLATRANGDTRVLSSKVRDIANEKALPSLGIEILPNASPVDQRLVTIVEQPIPSQTVVVLSVPTVISPPVTLSTVQFGGPISIPVPNNNPALLSSLLDQVSKLDSNFGTISNSVQAGNLNTVGGGSGSTATVDITITTTMAGASTTFSETGVVGNEVNETTSAIPTMLTTSTIPFVSVVGGTSVSASNAASTIFKTETVIETVTVTSMLTSNTQSNAQGVPLESLIQSSFGSASGAVSASVTNIINTINLESAFPATLNTQFININGQSSQVTQAPTVSAPLSTEIPLGGNEVNTQETGGTTANESTSMSSVLFSTTPEAAEPSVAIPTASEVISPQEGTELVPNNSSESLTINTQQASEETSNFVTQSSEMSTEAALEPAIESAAESTENIAAETTLESTSNGEVSLESIDSVAEQLDTALDLLEVSAVETVDTTSERSLNVAMPYGASTLVATQTKVNYYLQQTLPILQVIQNPVTTVSKMVVSRELQMVTQPPVTKTETETKTKTRTVTSVSVSKELIYVPPSTTSTTVYLPTTKTTTNVRISRELIIPSTPTVYIEKVTTVTRVRVSRELIVPSTPTVYLEKTTTSNNTITSVATQTAILVTTVTTSASIPPQTATINVSIVVSEIRPSVTPILITTQRSLIAVNTPTATTMYVSKEEYESAGARFATISNTMITNVGQFTQRQLDIQTLTALQAQEILATRELKDRVDWYTSSSGSNSNSGSAKENSRGDGGGEQQNDIIPPVSTIDPKPISIDFFPNEPHSLKKRKLKVMVPDSTATSVDLDAYYKTKFKRVYSLSSY</sequence>
<feature type="compositionally biased region" description="Low complexity" evidence="1">
    <location>
        <begin position="164"/>
        <end position="174"/>
    </location>
</feature>
<dbReference type="Proteomes" id="UP000188320">
    <property type="component" value="Unassembled WGS sequence"/>
</dbReference>
<evidence type="ECO:0008006" key="5">
    <source>
        <dbReference type="Google" id="ProtNLM"/>
    </source>
</evidence>
<feature type="compositionally biased region" description="Polar residues" evidence="1">
    <location>
        <begin position="175"/>
        <end position="188"/>
    </location>
</feature>
<keyword evidence="4" id="KW-1185">Reference proteome</keyword>
<evidence type="ECO:0000256" key="2">
    <source>
        <dbReference type="SAM" id="SignalP"/>
    </source>
</evidence>
<gene>
    <name evidence="3" type="ORF">AX774_g5589</name>
</gene>
<evidence type="ECO:0000313" key="3">
    <source>
        <dbReference type="EMBL" id="OMH80965.1"/>
    </source>
</evidence>
<feature type="signal peptide" evidence="2">
    <location>
        <begin position="1"/>
        <end position="26"/>
    </location>
</feature>
<organism evidence="3 4">
    <name type="scientific">Zancudomyces culisetae</name>
    <name type="common">Gut fungus</name>
    <name type="synonym">Smittium culisetae</name>
    <dbReference type="NCBI Taxonomy" id="1213189"/>
    <lineage>
        <taxon>Eukaryota</taxon>
        <taxon>Fungi</taxon>
        <taxon>Fungi incertae sedis</taxon>
        <taxon>Zoopagomycota</taxon>
        <taxon>Kickxellomycotina</taxon>
        <taxon>Harpellomycetes</taxon>
        <taxon>Harpellales</taxon>
        <taxon>Legeriomycetaceae</taxon>
        <taxon>Zancudomyces</taxon>
    </lineage>
</organism>
<feature type="compositionally biased region" description="Polar residues" evidence="1">
    <location>
        <begin position="685"/>
        <end position="720"/>
    </location>
</feature>